<evidence type="ECO:0000313" key="2">
    <source>
        <dbReference type="Proteomes" id="UP000006728"/>
    </source>
</evidence>
<proteinExistence type="predicted"/>
<accession>A4FK09</accession>
<dbReference type="eggNOG" id="ENOG502Z7QC">
    <property type="taxonomic scope" value="Bacteria"/>
</dbReference>
<dbReference type="AlphaFoldDB" id="A4FK09"/>
<keyword evidence="2" id="KW-1185">Reference proteome</keyword>
<dbReference type="Pfam" id="PF12294">
    <property type="entry name" value="DUF3626"/>
    <property type="match status" value="1"/>
</dbReference>
<dbReference type="EMBL" id="AM420293">
    <property type="protein sequence ID" value="CAM04384.1"/>
    <property type="molecule type" value="Genomic_DNA"/>
</dbReference>
<evidence type="ECO:0008006" key="3">
    <source>
        <dbReference type="Google" id="ProtNLM"/>
    </source>
</evidence>
<dbReference type="Proteomes" id="UP000006728">
    <property type="component" value="Chromosome"/>
</dbReference>
<dbReference type="OrthoDB" id="3770261at2"/>
<dbReference type="HOGENOM" id="CLU_062259_0_0_11"/>
<dbReference type="KEGG" id="sen:SACE_5139"/>
<name>A4FK09_SACEN</name>
<dbReference type="STRING" id="405948.SACE_5139"/>
<dbReference type="InterPro" id="IPR022074">
    <property type="entry name" value="DUF3626"/>
</dbReference>
<sequence length="252" mass="28195">MTLHFHPDRLVGGIPVIDAMVRDGLYRSQFETGTSNGGLTAHPGGDRWRWESRIFAGAYDHAAAEQRPKYGSLNFRRRAVGGSPRFGSCHVRLSPAVLERTTFCHPDSVFEPTDFGVAQRLSALIDTARADRRDPLDDYIEAHVHGPLDLARDVEAIVLDPSYRGTNVERAATGLACRIEWHPGFSLRTEELRRHPDYRGQQYVDLGLSLAEHGRLTPRTLGDAARTGHHDQQALKRVWHYVARFGNLDPAA</sequence>
<protein>
    <recommendedName>
        <fullName evidence="3">DUF3626 domain-containing protein</fullName>
    </recommendedName>
</protein>
<dbReference type="RefSeq" id="WP_009942476.1">
    <property type="nucleotide sequence ID" value="NC_009142.1"/>
</dbReference>
<evidence type="ECO:0000313" key="1">
    <source>
        <dbReference type="EMBL" id="CAM04384.1"/>
    </source>
</evidence>
<gene>
    <name evidence="1" type="ordered locus">SACE_5139</name>
</gene>
<organism evidence="1 2">
    <name type="scientific">Saccharopolyspora erythraea (strain ATCC 11635 / DSM 40517 / JCM 4748 / NBRC 13426 / NCIMB 8594 / NRRL 2338)</name>
    <dbReference type="NCBI Taxonomy" id="405948"/>
    <lineage>
        <taxon>Bacteria</taxon>
        <taxon>Bacillati</taxon>
        <taxon>Actinomycetota</taxon>
        <taxon>Actinomycetes</taxon>
        <taxon>Pseudonocardiales</taxon>
        <taxon>Pseudonocardiaceae</taxon>
        <taxon>Saccharopolyspora</taxon>
    </lineage>
</organism>
<reference evidence="1 2" key="1">
    <citation type="journal article" date="2007" name="Nat. Biotechnol.">
        <title>Complete genome sequence of the erythromycin-producing bacterium Saccharopolyspora erythraea NRRL23338.</title>
        <authorList>
            <person name="Oliynyk M."/>
            <person name="Samborskyy M."/>
            <person name="Lester J.B."/>
            <person name="Mironenko T."/>
            <person name="Scott N."/>
            <person name="Dickens S."/>
            <person name="Haydock S.F."/>
            <person name="Leadlay P.F."/>
        </authorList>
    </citation>
    <scope>NUCLEOTIDE SEQUENCE [LARGE SCALE GENOMIC DNA]</scope>
    <source>
        <strain evidence="2">ATCC 11635 / DSM 40517 / JCM 4748 / NBRC 13426 / NCIMB 8594 / NRRL 2338</strain>
    </source>
</reference>